<sequence>MRIALYMILITSMLVSFYVQAEPKVVNTKAEVDKIDRSELETHNETLSLDNIVPKLEMPNIEFDGSIRTRQNTTTSVPANKSTAKKEPTKKKPVKQKNKKKIVLARKSMLLNQLNKGDKILLSKGLTYVFRISRHNITQYLYKGKLAMDSSGLEPSKTNGYYIIDKDKLVADTKLLNSNKKASKVTRHQSSSKAKQLTKRKTITTNKLAKKPASNEPNIIPVDIIAQRKKIEKEYNKGKAIKNSIRLKNLRANDKIHIIDNIQLVFRKNTSTSGVKKYWLTEKLNPDNKAIKLQSKNIYKVIKLYRPD</sequence>
<reference evidence="2" key="1">
    <citation type="submission" date="2018-06" db="EMBL/GenBank/DDBJ databases">
        <authorList>
            <person name="Zhirakovskaya E."/>
        </authorList>
    </citation>
    <scope>NUCLEOTIDE SEQUENCE</scope>
</reference>
<feature type="compositionally biased region" description="Basic residues" evidence="1">
    <location>
        <begin position="88"/>
        <end position="98"/>
    </location>
</feature>
<accession>A0A3B0VCS9</accession>
<feature type="region of interest" description="Disordered" evidence="1">
    <location>
        <begin position="69"/>
        <end position="98"/>
    </location>
</feature>
<feature type="region of interest" description="Disordered" evidence="1">
    <location>
        <begin position="180"/>
        <end position="199"/>
    </location>
</feature>
<gene>
    <name evidence="2" type="ORF">MNBD_GAMMA01-262</name>
</gene>
<name>A0A3B0VCS9_9ZZZZ</name>
<evidence type="ECO:0000256" key="1">
    <source>
        <dbReference type="SAM" id="MobiDB-lite"/>
    </source>
</evidence>
<dbReference type="AlphaFoldDB" id="A0A3B0VCS9"/>
<proteinExistence type="predicted"/>
<protein>
    <submittedName>
        <fullName evidence="2">Uncharacterized protein</fullName>
    </submittedName>
</protein>
<dbReference type="EMBL" id="UOEW01000193">
    <property type="protein sequence ID" value="VAW38133.1"/>
    <property type="molecule type" value="Genomic_DNA"/>
</dbReference>
<evidence type="ECO:0000313" key="2">
    <source>
        <dbReference type="EMBL" id="VAW38133.1"/>
    </source>
</evidence>
<feature type="compositionally biased region" description="Polar residues" evidence="1">
    <location>
        <begin position="69"/>
        <end position="80"/>
    </location>
</feature>
<organism evidence="2">
    <name type="scientific">hydrothermal vent metagenome</name>
    <dbReference type="NCBI Taxonomy" id="652676"/>
    <lineage>
        <taxon>unclassified sequences</taxon>
        <taxon>metagenomes</taxon>
        <taxon>ecological metagenomes</taxon>
    </lineage>
</organism>